<dbReference type="EMBL" id="BPLR01012367">
    <property type="protein sequence ID" value="GIY53473.1"/>
    <property type="molecule type" value="Genomic_DNA"/>
</dbReference>
<proteinExistence type="predicted"/>
<reference evidence="1 2" key="1">
    <citation type="submission" date="2021-06" db="EMBL/GenBank/DDBJ databases">
        <title>Caerostris extrusa draft genome.</title>
        <authorList>
            <person name="Kono N."/>
            <person name="Arakawa K."/>
        </authorList>
    </citation>
    <scope>NUCLEOTIDE SEQUENCE [LARGE SCALE GENOMIC DNA]</scope>
</reference>
<keyword evidence="2" id="KW-1185">Reference proteome</keyword>
<dbReference type="AlphaFoldDB" id="A0AAV4U6W0"/>
<evidence type="ECO:0000313" key="1">
    <source>
        <dbReference type="EMBL" id="GIY53473.1"/>
    </source>
</evidence>
<sequence>MRRMRFAGYICKMNASSLTFRIFNSIALGITTCGRPKLRWADCIEADFKVLRITNWKIIAKQRLEWKKIVGKTWLGSQ</sequence>
<protein>
    <submittedName>
        <fullName evidence="1">Uncharacterized protein</fullName>
    </submittedName>
</protein>
<evidence type="ECO:0000313" key="2">
    <source>
        <dbReference type="Proteomes" id="UP001054945"/>
    </source>
</evidence>
<name>A0AAV4U6W0_CAEEX</name>
<gene>
    <name evidence="1" type="ORF">CEXT_628761</name>
</gene>
<comment type="caution">
    <text evidence="1">The sequence shown here is derived from an EMBL/GenBank/DDBJ whole genome shotgun (WGS) entry which is preliminary data.</text>
</comment>
<accession>A0AAV4U6W0</accession>
<dbReference type="Proteomes" id="UP001054945">
    <property type="component" value="Unassembled WGS sequence"/>
</dbReference>
<organism evidence="1 2">
    <name type="scientific">Caerostris extrusa</name>
    <name type="common">Bark spider</name>
    <name type="synonym">Caerostris bankana</name>
    <dbReference type="NCBI Taxonomy" id="172846"/>
    <lineage>
        <taxon>Eukaryota</taxon>
        <taxon>Metazoa</taxon>
        <taxon>Ecdysozoa</taxon>
        <taxon>Arthropoda</taxon>
        <taxon>Chelicerata</taxon>
        <taxon>Arachnida</taxon>
        <taxon>Araneae</taxon>
        <taxon>Araneomorphae</taxon>
        <taxon>Entelegynae</taxon>
        <taxon>Araneoidea</taxon>
        <taxon>Araneidae</taxon>
        <taxon>Caerostris</taxon>
    </lineage>
</organism>